<proteinExistence type="inferred from homology"/>
<dbReference type="PANTHER" id="PTHR45677:SF8">
    <property type="entry name" value="CYSTEINE SULFINIC ACID DECARBOXYLASE"/>
    <property type="match status" value="1"/>
</dbReference>
<keyword evidence="3" id="KW-0210">Decarboxylase</keyword>
<protein>
    <submittedName>
        <fullName evidence="4">Uncharacterized protein</fullName>
    </submittedName>
</protein>
<accession>A0ABQ9UYG4</accession>
<evidence type="ECO:0000256" key="2">
    <source>
        <dbReference type="ARBA" id="ARBA00011738"/>
    </source>
</evidence>
<name>A0ABQ9UYG4_SAGOE</name>
<dbReference type="EMBL" id="JASSZA010000009">
    <property type="protein sequence ID" value="KAK2102110.1"/>
    <property type="molecule type" value="Genomic_DNA"/>
</dbReference>
<sequence>MKKREGFELVMEVGSPSLLWPPAPAQLFCSPQPPTKALVEEKAQGEGKLSPFLSSQLPLSHSSQPEFVNVCFWFVPPSLRGKQDSPDYHKRLSKVAPVLKERMVKEGSMMIGYQPHGARGNFFRVVVANPALTCADIDFLLNELERLGQDL</sequence>
<keyword evidence="5" id="KW-1185">Reference proteome</keyword>
<evidence type="ECO:0000256" key="1">
    <source>
        <dbReference type="ARBA" id="ARBA00009533"/>
    </source>
</evidence>
<keyword evidence="3" id="KW-0456">Lyase</keyword>
<gene>
    <name evidence="4" type="ORF">P7K49_019777</name>
</gene>
<dbReference type="Proteomes" id="UP001266305">
    <property type="component" value="Unassembled WGS sequence"/>
</dbReference>
<reference evidence="4 5" key="1">
    <citation type="submission" date="2023-05" db="EMBL/GenBank/DDBJ databases">
        <title>B98-5 Cell Line De Novo Hybrid Assembly: An Optical Mapping Approach.</title>
        <authorList>
            <person name="Kananen K."/>
            <person name="Auerbach J.A."/>
            <person name="Kautto E."/>
            <person name="Blachly J.S."/>
        </authorList>
    </citation>
    <scope>NUCLEOTIDE SEQUENCE [LARGE SCALE GENOMIC DNA]</scope>
    <source>
        <strain evidence="4">B95-8</strain>
        <tissue evidence="4">Cell line</tissue>
    </source>
</reference>
<comment type="subunit">
    <text evidence="2">Homodimer.</text>
</comment>
<dbReference type="SUPFAM" id="SSF53383">
    <property type="entry name" value="PLP-dependent transferases"/>
    <property type="match status" value="1"/>
</dbReference>
<evidence type="ECO:0000313" key="5">
    <source>
        <dbReference type="Proteomes" id="UP001266305"/>
    </source>
</evidence>
<dbReference type="InterPro" id="IPR015424">
    <property type="entry name" value="PyrdxlP-dep_Trfase"/>
</dbReference>
<organism evidence="4 5">
    <name type="scientific">Saguinus oedipus</name>
    <name type="common">Cotton-top tamarin</name>
    <name type="synonym">Oedipomidas oedipus</name>
    <dbReference type="NCBI Taxonomy" id="9490"/>
    <lineage>
        <taxon>Eukaryota</taxon>
        <taxon>Metazoa</taxon>
        <taxon>Chordata</taxon>
        <taxon>Craniata</taxon>
        <taxon>Vertebrata</taxon>
        <taxon>Euteleostomi</taxon>
        <taxon>Mammalia</taxon>
        <taxon>Eutheria</taxon>
        <taxon>Euarchontoglires</taxon>
        <taxon>Primates</taxon>
        <taxon>Haplorrhini</taxon>
        <taxon>Platyrrhini</taxon>
        <taxon>Cebidae</taxon>
        <taxon>Callitrichinae</taxon>
        <taxon>Saguinus</taxon>
    </lineage>
</organism>
<dbReference type="Gene3D" id="3.90.1150.170">
    <property type="match status" value="1"/>
</dbReference>
<comment type="caution">
    <text evidence="4">The sequence shown here is derived from an EMBL/GenBank/DDBJ whole genome shotgun (WGS) entry which is preliminary data.</text>
</comment>
<evidence type="ECO:0000256" key="3">
    <source>
        <dbReference type="ARBA" id="ARBA00022793"/>
    </source>
</evidence>
<comment type="similarity">
    <text evidence="1">Belongs to the group II decarboxylase family.</text>
</comment>
<dbReference type="PANTHER" id="PTHR45677">
    <property type="entry name" value="GLUTAMATE DECARBOXYLASE-RELATED"/>
    <property type="match status" value="1"/>
</dbReference>
<evidence type="ECO:0000313" key="4">
    <source>
        <dbReference type="EMBL" id="KAK2102110.1"/>
    </source>
</evidence>